<feature type="chain" id="PRO_5040452992" evidence="1">
    <location>
        <begin position="22"/>
        <end position="112"/>
    </location>
</feature>
<dbReference type="AlphaFoldDB" id="A0A9P1NPT8"/>
<feature type="signal peptide" evidence="1">
    <location>
        <begin position="1"/>
        <end position="21"/>
    </location>
</feature>
<dbReference type="KEGG" id="abs:AZOBR_p1180003"/>
<evidence type="ECO:0000313" key="3">
    <source>
        <dbReference type="Proteomes" id="UP000007319"/>
    </source>
</evidence>
<evidence type="ECO:0000256" key="1">
    <source>
        <dbReference type="SAM" id="SignalP"/>
    </source>
</evidence>
<dbReference type="EMBL" id="HE577328">
    <property type="protein sequence ID" value="CCD01302.1"/>
    <property type="molecule type" value="Genomic_DNA"/>
</dbReference>
<name>A0A9P1NPT8_9PROT</name>
<gene>
    <name evidence="2" type="ORF">AZOBR_p1180003</name>
</gene>
<keyword evidence="3" id="KW-1185">Reference proteome</keyword>
<sequence>MSAPVSTASLLRAVMKANGLAAVAVAVATFMTLHRCVDNPDDILQPHSCIVKGSFTFFPAMPKDEIVQAVSGTKASHSRTIEAIAHPSHSHDACGGAPGCLSLYAWLRSRKL</sequence>
<keyword evidence="1" id="KW-0732">Signal</keyword>
<accession>A0A9P1NPT8</accession>
<dbReference type="Proteomes" id="UP000007319">
    <property type="component" value="Plasmid AZOBR_p1"/>
</dbReference>
<organism evidence="2 3">
    <name type="scientific">Azospirillum baldaniorum</name>
    <dbReference type="NCBI Taxonomy" id="1064539"/>
    <lineage>
        <taxon>Bacteria</taxon>
        <taxon>Pseudomonadati</taxon>
        <taxon>Pseudomonadota</taxon>
        <taxon>Alphaproteobacteria</taxon>
        <taxon>Rhodospirillales</taxon>
        <taxon>Azospirillaceae</taxon>
        <taxon>Azospirillum</taxon>
    </lineage>
</organism>
<evidence type="ECO:0000313" key="2">
    <source>
        <dbReference type="EMBL" id="CCD01302.1"/>
    </source>
</evidence>
<protein>
    <submittedName>
        <fullName evidence="2">Uncharacterized protein</fullName>
    </submittedName>
</protein>
<geneLocation type="plasmid" evidence="2 3">
    <name>AZOBR_p1</name>
</geneLocation>
<proteinExistence type="predicted"/>
<reference evidence="2 3" key="1">
    <citation type="journal article" date="2011" name="PLoS Genet.">
        <title>Azospirillum genomes reveal transition of bacteria from aquatic to terrestrial environments.</title>
        <authorList>
            <person name="Wisniewski-Dye F."/>
            <person name="Borziak K."/>
            <person name="Khalsa-Moyers G."/>
            <person name="Alexandre G."/>
            <person name="Sukharnikov L.O."/>
            <person name="Wuichet K."/>
            <person name="Hurst G.B."/>
            <person name="McDonald W.H."/>
            <person name="Robertson J.S."/>
            <person name="Barbe V."/>
            <person name="Calteau A."/>
            <person name="Rouy Z."/>
            <person name="Mangenot S."/>
            <person name="Prigent-Combaret C."/>
            <person name="Normand P."/>
            <person name="Boyer M."/>
            <person name="Siguier P."/>
            <person name="Dessaux Y."/>
            <person name="Elmerich C."/>
            <person name="Condemine G."/>
            <person name="Krishnen G."/>
            <person name="Kennedy I."/>
            <person name="Paterson A.H."/>
            <person name="Gonzalez V."/>
            <person name="Mavingui P."/>
            <person name="Zhulin I.B."/>
        </authorList>
    </citation>
    <scope>NUCLEOTIDE SEQUENCE [LARGE SCALE GENOMIC DNA]</scope>
    <source>
        <strain evidence="2 3">Sp245</strain>
    </source>
</reference>
<keyword evidence="2" id="KW-0614">Plasmid</keyword>